<dbReference type="InParanoid" id="A0A409W6C4"/>
<feature type="compositionally biased region" description="Polar residues" evidence="1">
    <location>
        <begin position="476"/>
        <end position="489"/>
    </location>
</feature>
<feature type="region of interest" description="Disordered" evidence="1">
    <location>
        <begin position="455"/>
        <end position="489"/>
    </location>
</feature>
<dbReference type="OrthoDB" id="2864564at2759"/>
<organism evidence="2 3">
    <name type="scientific">Panaeolus cyanescens</name>
    <dbReference type="NCBI Taxonomy" id="181874"/>
    <lineage>
        <taxon>Eukaryota</taxon>
        <taxon>Fungi</taxon>
        <taxon>Dikarya</taxon>
        <taxon>Basidiomycota</taxon>
        <taxon>Agaricomycotina</taxon>
        <taxon>Agaricomycetes</taxon>
        <taxon>Agaricomycetidae</taxon>
        <taxon>Agaricales</taxon>
        <taxon>Agaricineae</taxon>
        <taxon>Galeropsidaceae</taxon>
        <taxon>Panaeolus</taxon>
    </lineage>
</organism>
<dbReference type="SUPFAM" id="SSF81383">
    <property type="entry name" value="F-box domain"/>
    <property type="match status" value="1"/>
</dbReference>
<reference evidence="2 3" key="1">
    <citation type="journal article" date="2018" name="Evol. Lett.">
        <title>Horizontal gene cluster transfer increased hallucinogenic mushroom diversity.</title>
        <authorList>
            <person name="Reynolds H.T."/>
            <person name="Vijayakumar V."/>
            <person name="Gluck-Thaler E."/>
            <person name="Korotkin H.B."/>
            <person name="Matheny P.B."/>
            <person name="Slot J.C."/>
        </authorList>
    </citation>
    <scope>NUCLEOTIDE SEQUENCE [LARGE SCALE GENOMIC DNA]</scope>
    <source>
        <strain evidence="2 3">2629</strain>
    </source>
</reference>
<feature type="region of interest" description="Disordered" evidence="1">
    <location>
        <begin position="545"/>
        <end position="625"/>
    </location>
</feature>
<comment type="caution">
    <text evidence="2">The sequence shown here is derived from an EMBL/GenBank/DDBJ whole genome shotgun (WGS) entry which is preliminary data.</text>
</comment>
<sequence length="722" mass="81661">METNSILLPEIWLLILLYLKPNDLRSLALVDKRFLRLAQPSLFSVLDVSPFLRTYNEHPIRRPQEYLTRFIQRLEYYKKPHIVHAVQHCWISPYTRAGFPQRDEQDDLDPGLVIDAVLDALTVFPNLKALSWHCIDLTPRWWSVIARLRVKRLWINSSSFVGFEEEEGEPERLRYVERVDLDQWPWEGNITNQVSIHESNSAGVDFEVLSRIIRPDVVQTITVPRMNTAARLFELLASHASVQPDAFRYTPAALEQSGTQLRTLKIPYSVIRDDNLVSALTACAGLQTLCIFPPTSDERFKVRKVDSDIARLLPNLRTYEGPYHLLPFFAKRRAGVVETLSLWGLDDRPAFADPDAVADALTSLSPSAYGRRGLKELRLLVTRISQELLDMLSQFQELEKLEIHSQDSPTTNREFKLFLSHPIRNKAPILNLYALLLRTEFPKTLKYITLHTRLSSTPSSSRHTPPPQPPVKDGEGSSSQTKDSITIPSSQERAAAEFTEGLAKLCPNLHRVEVNYGIYWTGMCTAVWGRIRENDNYQTQRGWKMLKKKRCGHDLKEKRRDNSSQDAWDPANGNRDAQQESQRPESARTPSSASFADSDTVATSDESDNDLDINRPVAPRKIKEGYSSKSSSKEYILSTVVSSVHPLPLGKLTFTEHRRTILLQDEAPGVALGGLGGGWTPFVPSNGGNGSGQGRDQEGSGFLGLDWTSGIWTRVRRFIGLN</sequence>
<protein>
    <recommendedName>
        <fullName evidence="4">F-box domain-containing protein</fullName>
    </recommendedName>
</protein>
<dbReference type="Proteomes" id="UP000284842">
    <property type="component" value="Unassembled WGS sequence"/>
</dbReference>
<name>A0A409W6C4_9AGAR</name>
<keyword evidence="3" id="KW-1185">Reference proteome</keyword>
<gene>
    <name evidence="2" type="ORF">CVT24_012949</name>
</gene>
<proteinExistence type="predicted"/>
<feature type="compositionally biased region" description="Basic and acidic residues" evidence="1">
    <location>
        <begin position="552"/>
        <end position="563"/>
    </location>
</feature>
<feature type="compositionally biased region" description="Polar residues" evidence="1">
    <location>
        <begin position="588"/>
        <end position="604"/>
    </location>
</feature>
<dbReference type="AlphaFoldDB" id="A0A409W6C4"/>
<evidence type="ECO:0000313" key="2">
    <source>
        <dbReference type="EMBL" id="PPQ74056.1"/>
    </source>
</evidence>
<dbReference type="EMBL" id="NHTK01005779">
    <property type="protein sequence ID" value="PPQ74056.1"/>
    <property type="molecule type" value="Genomic_DNA"/>
</dbReference>
<dbReference type="CDD" id="cd09917">
    <property type="entry name" value="F-box_SF"/>
    <property type="match status" value="1"/>
</dbReference>
<dbReference type="InterPro" id="IPR036047">
    <property type="entry name" value="F-box-like_dom_sf"/>
</dbReference>
<evidence type="ECO:0000313" key="3">
    <source>
        <dbReference type="Proteomes" id="UP000284842"/>
    </source>
</evidence>
<evidence type="ECO:0000256" key="1">
    <source>
        <dbReference type="SAM" id="MobiDB-lite"/>
    </source>
</evidence>
<evidence type="ECO:0008006" key="4">
    <source>
        <dbReference type="Google" id="ProtNLM"/>
    </source>
</evidence>
<accession>A0A409W6C4</accession>
<dbReference type="SUPFAM" id="SSF52047">
    <property type="entry name" value="RNI-like"/>
    <property type="match status" value="1"/>
</dbReference>